<protein>
    <submittedName>
        <fullName evidence="1">Uncharacterized protein</fullName>
    </submittedName>
</protein>
<keyword evidence="3" id="KW-1185">Reference proteome</keyword>
<proteinExistence type="predicted"/>
<evidence type="ECO:0000313" key="1">
    <source>
        <dbReference type="EMBL" id="CAA2622632.1"/>
    </source>
</evidence>
<gene>
    <name evidence="1" type="ORF">SI7747_06008657</name>
    <name evidence="2" type="ORF">SI8410_06009324</name>
</gene>
<dbReference type="EMBL" id="LR743593">
    <property type="protein sequence ID" value="CAA2622632.1"/>
    <property type="molecule type" value="Genomic_DNA"/>
</dbReference>
<accession>A0A7I8IX59</accession>
<evidence type="ECO:0000313" key="3">
    <source>
        <dbReference type="Proteomes" id="UP000663760"/>
    </source>
</evidence>
<name>A0A7I8IX59_SPIIN</name>
<organism evidence="1">
    <name type="scientific">Spirodela intermedia</name>
    <name type="common">Intermediate duckweed</name>
    <dbReference type="NCBI Taxonomy" id="51605"/>
    <lineage>
        <taxon>Eukaryota</taxon>
        <taxon>Viridiplantae</taxon>
        <taxon>Streptophyta</taxon>
        <taxon>Embryophyta</taxon>
        <taxon>Tracheophyta</taxon>
        <taxon>Spermatophyta</taxon>
        <taxon>Magnoliopsida</taxon>
        <taxon>Liliopsida</taxon>
        <taxon>Araceae</taxon>
        <taxon>Lemnoideae</taxon>
        <taxon>Spirodela</taxon>
    </lineage>
</organism>
<reference evidence="1" key="1">
    <citation type="submission" date="2019-12" db="EMBL/GenBank/DDBJ databases">
        <authorList>
            <person name="Scholz U."/>
            <person name="Mascher M."/>
            <person name="Fiebig A."/>
        </authorList>
    </citation>
    <scope>NUCLEOTIDE SEQUENCE</scope>
</reference>
<evidence type="ECO:0000313" key="2">
    <source>
        <dbReference type="EMBL" id="CAA7398659.1"/>
    </source>
</evidence>
<sequence length="27" mass="3295">MPQLFLTCYKTHSTVWMQQCMFERATL</sequence>
<dbReference type="Proteomes" id="UP000663760">
    <property type="component" value="Chromosome 6"/>
</dbReference>
<dbReference type="EMBL" id="LR746269">
    <property type="protein sequence ID" value="CAA7398659.1"/>
    <property type="molecule type" value="Genomic_DNA"/>
</dbReference>
<dbReference type="AlphaFoldDB" id="A0A7I8IX59"/>